<keyword evidence="11" id="KW-0206">Cytoskeleton</keyword>
<dbReference type="AlphaFoldDB" id="A0A1X7TGI5"/>
<keyword evidence="5" id="KW-0493">Microtubule</keyword>
<dbReference type="PANTHER" id="PTHR46532:SF4">
    <property type="entry name" value="AAA+ ATPASE DOMAIN-CONTAINING PROTEIN"/>
    <property type="match status" value="1"/>
</dbReference>
<dbReference type="OrthoDB" id="14187at2759"/>
<dbReference type="InterPro" id="IPR054354">
    <property type="entry name" value="DYNC2H1-like_lid"/>
</dbReference>
<evidence type="ECO:0000256" key="4">
    <source>
        <dbReference type="ARBA" id="ARBA00022490"/>
    </source>
</evidence>
<evidence type="ECO:0000259" key="16">
    <source>
        <dbReference type="Pfam" id="PF22597"/>
    </source>
</evidence>
<dbReference type="FunFam" id="1.20.920.20:FF:000002">
    <property type="entry name" value="Cytoplasmic dynein 1 heavy chain"/>
    <property type="match status" value="1"/>
</dbReference>
<dbReference type="Gene3D" id="1.20.920.20">
    <property type="match status" value="1"/>
</dbReference>
<evidence type="ECO:0000256" key="2">
    <source>
        <dbReference type="ARBA" id="ARBA00008887"/>
    </source>
</evidence>
<dbReference type="SUPFAM" id="SSF52540">
    <property type="entry name" value="P-loop containing nucleoside triphosphate hydrolases"/>
    <property type="match status" value="1"/>
</dbReference>
<feature type="domain" description="Dynein 2 heavy chain 1 cytoplasmic ATPase lid" evidence="16">
    <location>
        <begin position="10"/>
        <end position="102"/>
    </location>
</feature>
<feature type="domain" description="Dynein heavy chain AAA module D4" evidence="15">
    <location>
        <begin position="167"/>
        <end position="257"/>
    </location>
</feature>
<evidence type="ECO:0000256" key="12">
    <source>
        <dbReference type="ARBA" id="ARBA00033439"/>
    </source>
</evidence>
<evidence type="ECO:0000313" key="17">
    <source>
        <dbReference type="EnsemblMetazoa" id="Aqu2.1.13817_001"/>
    </source>
</evidence>
<dbReference type="FunFam" id="1.20.920.30:FF:000001">
    <property type="entry name" value="Cytoplasmic dynein heavy chain 1"/>
    <property type="match status" value="1"/>
</dbReference>
<keyword evidence="8" id="KW-0243">Dynein</keyword>
<keyword evidence="10" id="KW-0505">Motor protein</keyword>
<dbReference type="CDD" id="cd00009">
    <property type="entry name" value="AAA"/>
    <property type="match status" value="1"/>
</dbReference>
<evidence type="ECO:0000256" key="1">
    <source>
        <dbReference type="ARBA" id="ARBA00004245"/>
    </source>
</evidence>
<dbReference type="InParanoid" id="A0A1X7TGI5"/>
<dbReference type="STRING" id="400682.A0A1X7TGI5"/>
<feature type="coiled-coil region" evidence="13">
    <location>
        <begin position="343"/>
        <end position="384"/>
    </location>
</feature>
<dbReference type="Pfam" id="PF12777">
    <property type="entry name" value="MT"/>
    <property type="match status" value="1"/>
</dbReference>
<dbReference type="GO" id="GO:0005524">
    <property type="term" value="F:ATP binding"/>
    <property type="evidence" value="ECO:0007669"/>
    <property type="project" value="UniProtKB-KW"/>
</dbReference>
<evidence type="ECO:0000259" key="14">
    <source>
        <dbReference type="Pfam" id="PF12777"/>
    </source>
</evidence>
<evidence type="ECO:0000256" key="10">
    <source>
        <dbReference type="ARBA" id="ARBA00023175"/>
    </source>
</evidence>
<dbReference type="InterPro" id="IPR027417">
    <property type="entry name" value="P-loop_NTPase"/>
</dbReference>
<dbReference type="Gene3D" id="1.20.920.30">
    <property type="match status" value="1"/>
</dbReference>
<dbReference type="eggNOG" id="KOG3595">
    <property type="taxonomic scope" value="Eukaryota"/>
</dbReference>
<keyword evidence="4" id="KW-0963">Cytoplasm</keyword>
<dbReference type="InterPro" id="IPR026983">
    <property type="entry name" value="DHC"/>
</dbReference>
<evidence type="ECO:0000259" key="15">
    <source>
        <dbReference type="Pfam" id="PF12780"/>
    </source>
</evidence>
<evidence type="ECO:0000256" key="9">
    <source>
        <dbReference type="ARBA" id="ARBA00023054"/>
    </source>
</evidence>
<accession>A0A1X7TGI5</accession>
<dbReference type="GO" id="GO:0005858">
    <property type="term" value="C:axonemal dynein complex"/>
    <property type="evidence" value="ECO:0007669"/>
    <property type="project" value="TreeGrafter"/>
</dbReference>
<evidence type="ECO:0000256" key="11">
    <source>
        <dbReference type="ARBA" id="ARBA00023212"/>
    </source>
</evidence>
<proteinExistence type="inferred from homology"/>
<dbReference type="Gene3D" id="3.40.50.300">
    <property type="entry name" value="P-loop containing nucleotide triphosphate hydrolases"/>
    <property type="match status" value="1"/>
</dbReference>
<feature type="coiled-coil region" evidence="13">
    <location>
        <begin position="568"/>
        <end position="595"/>
    </location>
</feature>
<evidence type="ECO:0000256" key="6">
    <source>
        <dbReference type="ARBA" id="ARBA00022741"/>
    </source>
</evidence>
<reference evidence="17" key="1">
    <citation type="submission" date="2017-05" db="UniProtKB">
        <authorList>
            <consortium name="EnsemblMetazoa"/>
        </authorList>
    </citation>
    <scope>IDENTIFICATION</scope>
</reference>
<evidence type="ECO:0000256" key="5">
    <source>
        <dbReference type="ARBA" id="ARBA00022701"/>
    </source>
</evidence>
<dbReference type="GO" id="GO:0007018">
    <property type="term" value="P:microtubule-based movement"/>
    <property type="evidence" value="ECO:0007669"/>
    <property type="project" value="InterPro"/>
</dbReference>
<name>A0A1X7TGI5_AMPQE</name>
<evidence type="ECO:0000256" key="3">
    <source>
        <dbReference type="ARBA" id="ARBA00022197"/>
    </source>
</evidence>
<dbReference type="InterPro" id="IPR024317">
    <property type="entry name" value="Dynein_heavy_chain_D4_dom"/>
</dbReference>
<organism evidence="17">
    <name type="scientific">Amphimedon queenslandica</name>
    <name type="common">Sponge</name>
    <dbReference type="NCBI Taxonomy" id="400682"/>
    <lineage>
        <taxon>Eukaryota</taxon>
        <taxon>Metazoa</taxon>
        <taxon>Porifera</taxon>
        <taxon>Demospongiae</taxon>
        <taxon>Heteroscleromorpha</taxon>
        <taxon>Haplosclerida</taxon>
        <taxon>Niphatidae</taxon>
        <taxon>Amphimedon</taxon>
    </lineage>
</organism>
<keyword evidence="6" id="KW-0547">Nucleotide-binding</keyword>
<protein>
    <recommendedName>
        <fullName evidence="3">Dynein heavy chain, cytoplasmic</fullName>
    </recommendedName>
    <alternativeName>
        <fullName evidence="12">Dynein heavy chain, cytosolic</fullName>
    </alternativeName>
</protein>
<keyword evidence="9 13" id="KW-0175">Coiled coil</keyword>
<dbReference type="Pfam" id="PF12780">
    <property type="entry name" value="AAA_8"/>
    <property type="match status" value="1"/>
</dbReference>
<dbReference type="GO" id="GO:0045505">
    <property type="term" value="F:dynein intermediate chain binding"/>
    <property type="evidence" value="ECO:0007669"/>
    <property type="project" value="InterPro"/>
</dbReference>
<feature type="domain" description="Dynein heavy chain coiled coil stalk" evidence="14">
    <location>
        <begin position="339"/>
        <end position="590"/>
    </location>
</feature>
<dbReference type="EnsemblMetazoa" id="Aqu2.1.13817_001">
    <property type="protein sequence ID" value="Aqu2.1.13817_001"/>
    <property type="gene ID" value="Aqu2.1.13817"/>
</dbReference>
<evidence type="ECO:0000256" key="13">
    <source>
        <dbReference type="SAM" id="Coils"/>
    </source>
</evidence>
<dbReference type="InterPro" id="IPR024743">
    <property type="entry name" value="Dynein_HC_stalk"/>
</dbReference>
<sequence>MSLGQIYGTFNRAMLRVVPNLRAYADPLTNAMVEFYTMSQSRFTVDMQPHYIYSPREMTRWVRGIYEALKPLESLSVEGLVRVWAHEALRLFQDRLVLDEERAWTEENIDTVALKHFPNIDKQEALKRPILYSNWLTKDYLPVDQEELRDYVQARLKVFYEEELDVPLVLFNEVLDHVLRIDRIFKQQQGHLLLIGVSGAGKTTLSRFVAWINGLSVFQIKVHNKYTADDFDDDLRTVLRRSGCRDEKIVFIMDESNYIPPDRVPVVYPDLPMPPTHRQSIVNAFVYVHQTLYQANTSLQKRGGRTMAITPRHYLDFINHYVKLYNEKRQDLEEQQLHLNVGLQKIRETVEQVEELQASLSIKKNELEQKNTLANQKLKQMVHDQQEAEKKKITSQEIQEALKVQTHDIAQKKDIVLNDLSKVEPAVKEAQQAVKGIKKSHLVEVRSLNNPHQVIKMALESICMLIGEPYTDWKSIRQIIMKENFIPTIANFSTEDITDDARNKMKKDYLSHKEYNFETVNHASKACGPLVKWAIAQLSYADMLKRVDPLRKELNDLEIKAEVTRQKGEEITKIISELEASIAKYKEEYAMLISDANVIKNDLSTVEKKVSSSFVCVTLRRVSSLH</sequence>
<dbReference type="PANTHER" id="PTHR46532">
    <property type="entry name" value="MALE FERTILITY FACTOR KL5"/>
    <property type="match status" value="1"/>
</dbReference>
<keyword evidence="7" id="KW-0067">ATP-binding</keyword>
<dbReference type="Pfam" id="PF22597">
    <property type="entry name" value="DYN_lid"/>
    <property type="match status" value="1"/>
</dbReference>
<comment type="subcellular location">
    <subcellularLocation>
        <location evidence="1">Cytoplasm</location>
        <location evidence="1">Cytoskeleton</location>
    </subcellularLocation>
</comment>
<comment type="similarity">
    <text evidence="2">Belongs to the dynein heavy chain family.</text>
</comment>
<evidence type="ECO:0000256" key="8">
    <source>
        <dbReference type="ARBA" id="ARBA00023017"/>
    </source>
</evidence>
<evidence type="ECO:0000256" key="7">
    <source>
        <dbReference type="ARBA" id="ARBA00022840"/>
    </source>
</evidence>
<dbReference type="GO" id="GO:0005874">
    <property type="term" value="C:microtubule"/>
    <property type="evidence" value="ECO:0007669"/>
    <property type="project" value="UniProtKB-KW"/>
</dbReference>
<dbReference type="GO" id="GO:0051959">
    <property type="term" value="F:dynein light intermediate chain binding"/>
    <property type="evidence" value="ECO:0007669"/>
    <property type="project" value="InterPro"/>
</dbReference>